<keyword evidence="1" id="KW-0805">Transcription regulation</keyword>
<gene>
    <name evidence="5" type="ORF">SAMN05216193_107122</name>
</gene>
<accession>A0A1H0GB36</accession>
<dbReference type="SUPFAM" id="SSF46689">
    <property type="entry name" value="Homeodomain-like"/>
    <property type="match status" value="1"/>
</dbReference>
<evidence type="ECO:0000256" key="3">
    <source>
        <dbReference type="ARBA" id="ARBA00023163"/>
    </source>
</evidence>
<dbReference type="PANTHER" id="PTHR47894">
    <property type="entry name" value="HTH-TYPE TRANSCRIPTIONAL REGULATOR GADX"/>
    <property type="match status" value="1"/>
</dbReference>
<organism evidence="5 6">
    <name type="scientific">Pseudomonas jinjuensis</name>
    <dbReference type="NCBI Taxonomy" id="198616"/>
    <lineage>
        <taxon>Bacteria</taxon>
        <taxon>Pseudomonadati</taxon>
        <taxon>Pseudomonadota</taxon>
        <taxon>Gammaproteobacteria</taxon>
        <taxon>Pseudomonadales</taxon>
        <taxon>Pseudomonadaceae</taxon>
        <taxon>Pseudomonas</taxon>
    </lineage>
</organism>
<dbReference type="STRING" id="198616.SAMN05216193_107122"/>
<dbReference type="SMART" id="SM00342">
    <property type="entry name" value="HTH_ARAC"/>
    <property type="match status" value="1"/>
</dbReference>
<evidence type="ECO:0000259" key="4">
    <source>
        <dbReference type="PROSITE" id="PS01124"/>
    </source>
</evidence>
<dbReference type="Pfam" id="PF12833">
    <property type="entry name" value="HTH_18"/>
    <property type="match status" value="1"/>
</dbReference>
<dbReference type="AlphaFoldDB" id="A0A1H0GB36"/>
<feature type="domain" description="HTH araC/xylS-type" evidence="4">
    <location>
        <begin position="33"/>
        <end position="131"/>
    </location>
</feature>
<evidence type="ECO:0000313" key="6">
    <source>
        <dbReference type="Proteomes" id="UP000242957"/>
    </source>
</evidence>
<sequence>MYELTDTGAPVRLTVDALGSCIDPPGRNTDLVCQVRELIGELLVNGGATLERVADRLGMTVRRLRDALAKAGVGFNDLLTDYRSQLAMQLLLETDERIQVIVERTGFSEPSTFYRAFKRWAGETPVEFRRRGRIPVAS</sequence>
<evidence type="ECO:0000256" key="2">
    <source>
        <dbReference type="ARBA" id="ARBA00023125"/>
    </source>
</evidence>
<evidence type="ECO:0000256" key="1">
    <source>
        <dbReference type="ARBA" id="ARBA00023015"/>
    </source>
</evidence>
<dbReference type="InterPro" id="IPR009057">
    <property type="entry name" value="Homeodomain-like_sf"/>
</dbReference>
<dbReference type="InterPro" id="IPR018060">
    <property type="entry name" value="HTH_AraC"/>
</dbReference>
<reference evidence="6" key="1">
    <citation type="submission" date="2016-10" db="EMBL/GenBank/DDBJ databases">
        <authorList>
            <person name="Varghese N."/>
            <person name="Submissions S."/>
        </authorList>
    </citation>
    <scope>NUCLEOTIDE SEQUENCE [LARGE SCALE GENOMIC DNA]</scope>
    <source>
        <strain evidence="6">JCM 21621</strain>
    </source>
</reference>
<dbReference type="PROSITE" id="PS01124">
    <property type="entry name" value="HTH_ARAC_FAMILY_2"/>
    <property type="match status" value="1"/>
</dbReference>
<dbReference type="EMBL" id="FNIJ01000007">
    <property type="protein sequence ID" value="SDO03989.1"/>
    <property type="molecule type" value="Genomic_DNA"/>
</dbReference>
<dbReference type="GO" id="GO:0005829">
    <property type="term" value="C:cytosol"/>
    <property type="evidence" value="ECO:0007669"/>
    <property type="project" value="TreeGrafter"/>
</dbReference>
<keyword evidence="6" id="KW-1185">Reference proteome</keyword>
<dbReference type="GO" id="GO:0003700">
    <property type="term" value="F:DNA-binding transcription factor activity"/>
    <property type="evidence" value="ECO:0007669"/>
    <property type="project" value="InterPro"/>
</dbReference>
<dbReference type="PANTHER" id="PTHR47894:SF1">
    <property type="entry name" value="HTH-TYPE TRANSCRIPTIONAL REGULATOR VQSM"/>
    <property type="match status" value="1"/>
</dbReference>
<keyword evidence="2 5" id="KW-0238">DNA-binding</keyword>
<keyword evidence="3" id="KW-0804">Transcription</keyword>
<name>A0A1H0GB36_9PSED</name>
<protein>
    <submittedName>
        <fullName evidence="5">AraC-type DNA-binding protein</fullName>
    </submittedName>
</protein>
<dbReference type="Gene3D" id="1.10.10.60">
    <property type="entry name" value="Homeodomain-like"/>
    <property type="match status" value="1"/>
</dbReference>
<evidence type="ECO:0000313" key="5">
    <source>
        <dbReference type="EMBL" id="SDO03989.1"/>
    </source>
</evidence>
<dbReference type="Proteomes" id="UP000242957">
    <property type="component" value="Unassembled WGS sequence"/>
</dbReference>
<proteinExistence type="predicted"/>
<dbReference type="GO" id="GO:0000976">
    <property type="term" value="F:transcription cis-regulatory region binding"/>
    <property type="evidence" value="ECO:0007669"/>
    <property type="project" value="TreeGrafter"/>
</dbReference>